<dbReference type="PANTHER" id="PTHR42756:SF1">
    <property type="entry name" value="TRANSCRIPTIONAL REPRESSOR OF EMRAB OPERON"/>
    <property type="match status" value="1"/>
</dbReference>
<dbReference type="PANTHER" id="PTHR42756">
    <property type="entry name" value="TRANSCRIPTIONAL REGULATOR, MARR"/>
    <property type="match status" value="1"/>
</dbReference>
<dbReference type="InterPro" id="IPR000835">
    <property type="entry name" value="HTH_MarR-typ"/>
</dbReference>
<comment type="caution">
    <text evidence="5">The sequence shown here is derived from an EMBL/GenBank/DDBJ whole genome shotgun (WGS) entry which is preliminary data.</text>
</comment>
<dbReference type="SUPFAM" id="SSF46785">
    <property type="entry name" value="Winged helix' DNA-binding domain"/>
    <property type="match status" value="1"/>
</dbReference>
<dbReference type="InterPro" id="IPR036390">
    <property type="entry name" value="WH_DNA-bd_sf"/>
</dbReference>
<dbReference type="Pfam" id="PF01047">
    <property type="entry name" value="MarR"/>
    <property type="match status" value="1"/>
</dbReference>
<dbReference type="PRINTS" id="PR00598">
    <property type="entry name" value="HTHMARR"/>
</dbReference>
<dbReference type="PROSITE" id="PS50995">
    <property type="entry name" value="HTH_MARR_2"/>
    <property type="match status" value="1"/>
</dbReference>
<reference evidence="5" key="2">
    <citation type="submission" date="2020-09" db="EMBL/GenBank/DDBJ databases">
        <authorList>
            <person name="Sun Q."/>
            <person name="Zhou Y."/>
        </authorList>
    </citation>
    <scope>NUCLEOTIDE SEQUENCE</scope>
    <source>
        <strain evidence="5">CGMCC 1.12698</strain>
    </source>
</reference>
<evidence type="ECO:0000256" key="3">
    <source>
        <dbReference type="ARBA" id="ARBA00023163"/>
    </source>
</evidence>
<keyword evidence="2" id="KW-0238">DNA-binding</keyword>
<evidence type="ECO:0000259" key="4">
    <source>
        <dbReference type="PROSITE" id="PS50995"/>
    </source>
</evidence>
<dbReference type="Gene3D" id="1.10.10.10">
    <property type="entry name" value="Winged helix-like DNA-binding domain superfamily/Winged helix DNA-binding domain"/>
    <property type="match status" value="1"/>
</dbReference>
<feature type="domain" description="HTH marR-type" evidence="4">
    <location>
        <begin position="7"/>
        <end position="137"/>
    </location>
</feature>
<organism evidence="5 6">
    <name type="scientific">Priestia taiwanensis</name>
    <dbReference type="NCBI Taxonomy" id="1347902"/>
    <lineage>
        <taxon>Bacteria</taxon>
        <taxon>Bacillati</taxon>
        <taxon>Bacillota</taxon>
        <taxon>Bacilli</taxon>
        <taxon>Bacillales</taxon>
        <taxon>Bacillaceae</taxon>
        <taxon>Priestia</taxon>
    </lineage>
</organism>
<gene>
    <name evidence="5" type="ORF">GCM10007140_12130</name>
</gene>
<protein>
    <submittedName>
        <fullName evidence="5">HTH-type transcriptional regulator</fullName>
    </submittedName>
</protein>
<sequence>MQHNTMGSLIWLRLLRFTNMSNQQSNEFLKRFDLTTAQFDVLVQIYTFQPLTQSELAEKVTVTQGGISRMLVRLEKEGYILRQQEWKTKTIRLTEKGEEKMEKVLPEQLAFQSSFFDEVLTEEEQKTLYTLMTRVHKQSLKKELPPE</sequence>
<keyword evidence="3" id="KW-0804">Transcription</keyword>
<dbReference type="SMART" id="SM00347">
    <property type="entry name" value="HTH_MARR"/>
    <property type="match status" value="1"/>
</dbReference>
<dbReference type="RefSeq" id="WP_188387497.1">
    <property type="nucleotide sequence ID" value="NZ_BMFK01000001.1"/>
</dbReference>
<keyword evidence="1" id="KW-0805">Transcription regulation</keyword>
<dbReference type="EMBL" id="BMFK01000001">
    <property type="protein sequence ID" value="GGE63429.1"/>
    <property type="molecule type" value="Genomic_DNA"/>
</dbReference>
<dbReference type="AlphaFoldDB" id="A0A917AP78"/>
<evidence type="ECO:0000256" key="1">
    <source>
        <dbReference type="ARBA" id="ARBA00023015"/>
    </source>
</evidence>
<evidence type="ECO:0000313" key="5">
    <source>
        <dbReference type="EMBL" id="GGE63429.1"/>
    </source>
</evidence>
<keyword evidence="6" id="KW-1185">Reference proteome</keyword>
<dbReference type="CDD" id="cd00090">
    <property type="entry name" value="HTH_ARSR"/>
    <property type="match status" value="1"/>
</dbReference>
<dbReference type="GO" id="GO:0003700">
    <property type="term" value="F:DNA-binding transcription factor activity"/>
    <property type="evidence" value="ECO:0007669"/>
    <property type="project" value="InterPro"/>
</dbReference>
<name>A0A917AP78_9BACI</name>
<evidence type="ECO:0000313" key="6">
    <source>
        <dbReference type="Proteomes" id="UP000605259"/>
    </source>
</evidence>
<dbReference type="InterPro" id="IPR011991">
    <property type="entry name" value="ArsR-like_HTH"/>
</dbReference>
<dbReference type="GO" id="GO:0003677">
    <property type="term" value="F:DNA binding"/>
    <property type="evidence" value="ECO:0007669"/>
    <property type="project" value="UniProtKB-KW"/>
</dbReference>
<evidence type="ECO:0000256" key="2">
    <source>
        <dbReference type="ARBA" id="ARBA00023125"/>
    </source>
</evidence>
<dbReference type="Proteomes" id="UP000605259">
    <property type="component" value="Unassembled WGS sequence"/>
</dbReference>
<reference evidence="5" key="1">
    <citation type="journal article" date="2014" name="Int. J. Syst. Evol. Microbiol.">
        <title>Complete genome sequence of Corynebacterium casei LMG S-19264T (=DSM 44701T), isolated from a smear-ripened cheese.</title>
        <authorList>
            <consortium name="US DOE Joint Genome Institute (JGI-PGF)"/>
            <person name="Walter F."/>
            <person name="Albersmeier A."/>
            <person name="Kalinowski J."/>
            <person name="Ruckert C."/>
        </authorList>
    </citation>
    <scope>NUCLEOTIDE SEQUENCE</scope>
    <source>
        <strain evidence="5">CGMCC 1.12698</strain>
    </source>
</reference>
<dbReference type="InterPro" id="IPR036388">
    <property type="entry name" value="WH-like_DNA-bd_sf"/>
</dbReference>
<accession>A0A917AP78</accession>
<proteinExistence type="predicted"/>